<feature type="repeat" description="Solcar" evidence="1">
    <location>
        <begin position="1"/>
        <end position="45"/>
    </location>
</feature>
<keyword evidence="1" id="KW-0472">Membrane</keyword>
<comment type="similarity">
    <text evidence="2">Belongs to the mitochondrial carrier (TC 2.A.29) family.</text>
</comment>
<comment type="caution">
    <text evidence="3">The sequence shown here is derived from an EMBL/GenBank/DDBJ whole genome shotgun (WGS) entry which is preliminary data.</text>
</comment>
<dbReference type="PROSITE" id="PS50920">
    <property type="entry name" value="SOLCAR"/>
    <property type="match status" value="1"/>
</dbReference>
<dbReference type="Pfam" id="PF00153">
    <property type="entry name" value="Mito_carr"/>
    <property type="match status" value="1"/>
</dbReference>
<gene>
    <name evidence="3" type="ORF">PAPOLLO_LOCUS22480</name>
</gene>
<evidence type="ECO:0000313" key="3">
    <source>
        <dbReference type="EMBL" id="CAG5042641.1"/>
    </source>
</evidence>
<dbReference type="AlphaFoldDB" id="A0A8S3XYK2"/>
<evidence type="ECO:0000256" key="2">
    <source>
        <dbReference type="RuleBase" id="RU000488"/>
    </source>
</evidence>
<evidence type="ECO:0000256" key="1">
    <source>
        <dbReference type="PROSITE-ProRule" id="PRU00282"/>
    </source>
</evidence>
<reference evidence="3" key="1">
    <citation type="submission" date="2021-04" db="EMBL/GenBank/DDBJ databases">
        <authorList>
            <person name="Tunstrom K."/>
        </authorList>
    </citation>
    <scope>NUCLEOTIDE SEQUENCE</scope>
</reference>
<proteinExistence type="inferred from homology"/>
<dbReference type="EMBL" id="CAJQZP010001376">
    <property type="protein sequence ID" value="CAG5042641.1"/>
    <property type="molecule type" value="Genomic_DNA"/>
</dbReference>
<sequence length="94" mass="10308">MIKTAVAIAKQEGVLKLWSGLMPMFQQHAIYSGCRLIFYERFRNAFKDDNGKVSLGIASLVIVDADNVDSSETAAEAVVSYEAVIQGVGNKRRV</sequence>
<dbReference type="OrthoDB" id="756301at2759"/>
<keyword evidence="4" id="KW-1185">Reference proteome</keyword>
<protein>
    <submittedName>
        <fullName evidence="3">(apollo) hypothetical protein</fullName>
    </submittedName>
</protein>
<evidence type="ECO:0000313" key="4">
    <source>
        <dbReference type="Proteomes" id="UP000691718"/>
    </source>
</evidence>
<dbReference type="Proteomes" id="UP000691718">
    <property type="component" value="Unassembled WGS sequence"/>
</dbReference>
<name>A0A8S3XYK2_PARAO</name>
<dbReference type="GO" id="GO:0016020">
    <property type="term" value="C:membrane"/>
    <property type="evidence" value="ECO:0007669"/>
    <property type="project" value="UniProtKB-UniRule"/>
</dbReference>
<accession>A0A8S3XYK2</accession>
<dbReference type="InterPro" id="IPR018108">
    <property type="entry name" value="MCP_transmembrane"/>
</dbReference>
<keyword evidence="1 2" id="KW-0812">Transmembrane</keyword>
<keyword evidence="2" id="KW-0813">Transport</keyword>
<organism evidence="3 4">
    <name type="scientific">Parnassius apollo</name>
    <name type="common">Apollo butterfly</name>
    <name type="synonym">Papilio apollo</name>
    <dbReference type="NCBI Taxonomy" id="110799"/>
    <lineage>
        <taxon>Eukaryota</taxon>
        <taxon>Metazoa</taxon>
        <taxon>Ecdysozoa</taxon>
        <taxon>Arthropoda</taxon>
        <taxon>Hexapoda</taxon>
        <taxon>Insecta</taxon>
        <taxon>Pterygota</taxon>
        <taxon>Neoptera</taxon>
        <taxon>Endopterygota</taxon>
        <taxon>Lepidoptera</taxon>
        <taxon>Glossata</taxon>
        <taxon>Ditrysia</taxon>
        <taxon>Papilionoidea</taxon>
        <taxon>Papilionidae</taxon>
        <taxon>Parnassiinae</taxon>
        <taxon>Parnassini</taxon>
        <taxon>Parnassius</taxon>
        <taxon>Parnassius</taxon>
    </lineage>
</organism>